<dbReference type="GO" id="GO:0034899">
    <property type="term" value="F:trimethylamine monooxygenase activity"/>
    <property type="evidence" value="ECO:0007669"/>
    <property type="project" value="UniProtKB-EC"/>
</dbReference>
<dbReference type="SUPFAM" id="SSF90123">
    <property type="entry name" value="ABC transporter transmembrane region"/>
    <property type="match status" value="2"/>
</dbReference>
<comment type="catalytic activity">
    <reaction evidence="33">
        <text>octan-3-one + NADPH + O2 + H(+) = ethyl hexanoate + NADP(+) + H2O</text>
        <dbReference type="Rhea" id="RHEA:54856"/>
        <dbReference type="ChEBI" id="CHEBI:15377"/>
        <dbReference type="ChEBI" id="CHEBI:15378"/>
        <dbReference type="ChEBI" id="CHEBI:15379"/>
        <dbReference type="ChEBI" id="CHEBI:57783"/>
        <dbReference type="ChEBI" id="CHEBI:58349"/>
        <dbReference type="ChEBI" id="CHEBI:80946"/>
        <dbReference type="ChEBI" id="CHEBI:86055"/>
    </reaction>
    <physiologicalReaction direction="left-to-right" evidence="33">
        <dbReference type="Rhea" id="RHEA:54857"/>
    </physiologicalReaction>
</comment>
<evidence type="ECO:0000256" key="8">
    <source>
        <dbReference type="ARBA" id="ARBA00022553"/>
    </source>
</evidence>
<comment type="catalytic activity">
    <reaction evidence="36">
        <text>N,N-dimethylaniline + NADPH + O2 + H(+) = N,N-dimethylaniline N-oxide + NADP(+) + H2O</text>
        <dbReference type="Rhea" id="RHEA:24468"/>
        <dbReference type="ChEBI" id="CHEBI:15377"/>
        <dbReference type="ChEBI" id="CHEBI:15378"/>
        <dbReference type="ChEBI" id="CHEBI:15379"/>
        <dbReference type="ChEBI" id="CHEBI:16269"/>
        <dbReference type="ChEBI" id="CHEBI:17735"/>
        <dbReference type="ChEBI" id="CHEBI:57783"/>
        <dbReference type="ChEBI" id="CHEBI:58349"/>
        <dbReference type="EC" id="1.14.13.8"/>
    </reaction>
    <physiologicalReaction direction="left-to-right" evidence="36">
        <dbReference type="Rhea" id="RHEA:24469"/>
    </physiologicalReaction>
</comment>
<evidence type="ECO:0000256" key="6">
    <source>
        <dbReference type="ARBA" id="ARBA00022448"/>
    </source>
</evidence>
<evidence type="ECO:0000256" key="30">
    <source>
        <dbReference type="ARBA" id="ARBA00047977"/>
    </source>
</evidence>
<dbReference type="GO" id="GO:0005524">
    <property type="term" value="F:ATP binding"/>
    <property type="evidence" value="ECO:0007669"/>
    <property type="project" value="UniProtKB-KW"/>
</dbReference>
<dbReference type="GO" id="GO:0016887">
    <property type="term" value="F:ATP hydrolysis activity"/>
    <property type="evidence" value="ECO:0007669"/>
    <property type="project" value="InterPro"/>
</dbReference>
<evidence type="ECO:0000256" key="19">
    <source>
        <dbReference type="ARBA" id="ARBA00023002"/>
    </source>
</evidence>
<evidence type="ECO:0000256" key="32">
    <source>
        <dbReference type="ARBA" id="ARBA00048088"/>
    </source>
</evidence>
<dbReference type="InterPro" id="IPR029058">
    <property type="entry name" value="AB_hydrolase_fold"/>
</dbReference>
<dbReference type="Proteomes" id="UP001175271">
    <property type="component" value="Unassembled WGS sequence"/>
</dbReference>
<evidence type="ECO:0000256" key="10">
    <source>
        <dbReference type="ARBA" id="ARBA00022692"/>
    </source>
</evidence>
<dbReference type="SUPFAM" id="SSF51905">
    <property type="entry name" value="FAD/NAD(P)-binding domain"/>
    <property type="match status" value="2"/>
</dbReference>
<comment type="catalytic activity">
    <reaction evidence="25">
        <text>hypotaurine + NADH + O2 + H(+) = taurine + NAD(+) + H2O</text>
        <dbReference type="Rhea" id="RHEA:74111"/>
        <dbReference type="ChEBI" id="CHEBI:15377"/>
        <dbReference type="ChEBI" id="CHEBI:15378"/>
        <dbReference type="ChEBI" id="CHEBI:15379"/>
        <dbReference type="ChEBI" id="CHEBI:57540"/>
        <dbReference type="ChEBI" id="CHEBI:57853"/>
        <dbReference type="ChEBI" id="CHEBI:57945"/>
        <dbReference type="ChEBI" id="CHEBI:507393"/>
        <dbReference type="EC" id="1.14.13.8"/>
    </reaction>
    <physiologicalReaction direction="left-to-right" evidence="25">
        <dbReference type="Rhea" id="RHEA:74112"/>
    </physiologicalReaction>
</comment>
<keyword evidence="22 40" id="KW-0472">Membrane</keyword>
<dbReference type="PANTHER" id="PTHR24223:SF443">
    <property type="entry name" value="MULTIDRUG-RESISTANCE LIKE PROTEIN 1, ISOFORM I"/>
    <property type="match status" value="1"/>
</dbReference>
<dbReference type="GO" id="GO:0006508">
    <property type="term" value="P:proteolysis"/>
    <property type="evidence" value="ECO:0007669"/>
    <property type="project" value="InterPro"/>
</dbReference>
<feature type="transmembrane region" description="Helical" evidence="40">
    <location>
        <begin position="1466"/>
        <end position="1488"/>
    </location>
</feature>
<evidence type="ECO:0000256" key="26">
    <source>
        <dbReference type="ARBA" id="ARBA00047426"/>
    </source>
</evidence>
<dbReference type="GO" id="GO:0016174">
    <property type="term" value="F:NAD(P)H oxidase H2O2-forming activity"/>
    <property type="evidence" value="ECO:0007669"/>
    <property type="project" value="UniProtKB-EC"/>
</dbReference>
<evidence type="ECO:0000256" key="34">
    <source>
        <dbReference type="ARBA" id="ARBA00048989"/>
    </source>
</evidence>
<evidence type="ECO:0000256" key="15">
    <source>
        <dbReference type="ARBA" id="ARBA00022840"/>
    </source>
</evidence>
<evidence type="ECO:0000256" key="40">
    <source>
        <dbReference type="SAM" id="Phobius"/>
    </source>
</evidence>
<comment type="catalytic activity">
    <reaction evidence="35">
        <text>heptan-4-one + NADPH + O2 + H(+) = propyl butanoate + NADP(+) + H2O</text>
        <dbReference type="Rhea" id="RHEA:54852"/>
        <dbReference type="ChEBI" id="CHEBI:15377"/>
        <dbReference type="ChEBI" id="CHEBI:15378"/>
        <dbReference type="ChEBI" id="CHEBI:15379"/>
        <dbReference type="ChEBI" id="CHEBI:57783"/>
        <dbReference type="ChEBI" id="CHEBI:58349"/>
        <dbReference type="ChEBI" id="CHEBI:89484"/>
        <dbReference type="ChEBI" id="CHEBI:89719"/>
    </reaction>
    <physiologicalReaction direction="left-to-right" evidence="35">
        <dbReference type="Rhea" id="RHEA:54853"/>
    </physiologicalReaction>
</comment>
<dbReference type="Gene3D" id="1.20.120.980">
    <property type="entry name" value="Serine carboxypeptidase S28, SKS domain"/>
    <property type="match status" value="1"/>
</dbReference>
<comment type="catalytic activity">
    <reaction evidence="34">
        <text>(2E)-geranial + NADPH + O2 + H(+) = (1E)-2,6-dimethylhepta-1,5-dien-1-yl formate + NADP(+) + H2O</text>
        <dbReference type="Rhea" id="RHEA:54860"/>
        <dbReference type="ChEBI" id="CHEBI:15377"/>
        <dbReference type="ChEBI" id="CHEBI:15378"/>
        <dbReference type="ChEBI" id="CHEBI:15379"/>
        <dbReference type="ChEBI" id="CHEBI:16980"/>
        <dbReference type="ChEBI" id="CHEBI:57783"/>
        <dbReference type="ChEBI" id="CHEBI:58349"/>
        <dbReference type="ChEBI" id="CHEBI:138375"/>
    </reaction>
    <physiologicalReaction direction="left-to-right" evidence="34">
        <dbReference type="Rhea" id="RHEA:54861"/>
    </physiologicalReaction>
</comment>
<dbReference type="InterPro" id="IPR003439">
    <property type="entry name" value="ABC_transporter-like_ATP-bd"/>
</dbReference>
<dbReference type="FunFam" id="3.40.50.300:FF:000997">
    <property type="entry name" value="Multidrug resistance-associated protein 1"/>
    <property type="match status" value="1"/>
</dbReference>
<organism evidence="43 44">
    <name type="scientific">Steinernema hermaphroditum</name>
    <dbReference type="NCBI Taxonomy" id="289476"/>
    <lineage>
        <taxon>Eukaryota</taxon>
        <taxon>Metazoa</taxon>
        <taxon>Ecdysozoa</taxon>
        <taxon>Nematoda</taxon>
        <taxon>Chromadorea</taxon>
        <taxon>Rhabditida</taxon>
        <taxon>Tylenchina</taxon>
        <taxon>Panagrolaimomorpha</taxon>
        <taxon>Strongyloidoidea</taxon>
        <taxon>Steinernematidae</taxon>
        <taxon>Steinernema</taxon>
    </lineage>
</organism>
<feature type="transmembrane region" description="Helical" evidence="40">
    <location>
        <begin position="846"/>
        <end position="875"/>
    </location>
</feature>
<keyword evidence="9 38" id="KW-0285">Flavoprotein</keyword>
<dbReference type="GO" id="GO:0050661">
    <property type="term" value="F:NADP binding"/>
    <property type="evidence" value="ECO:0007669"/>
    <property type="project" value="InterPro"/>
</dbReference>
<evidence type="ECO:0000256" key="35">
    <source>
        <dbReference type="ARBA" id="ARBA00048990"/>
    </source>
</evidence>
<dbReference type="FunFam" id="3.40.50.300:FF:000074">
    <property type="entry name" value="Multidrug resistance-associated protein 5 isoform 1"/>
    <property type="match status" value="1"/>
</dbReference>
<dbReference type="Pfam" id="PF00664">
    <property type="entry name" value="ABC_membrane"/>
    <property type="match status" value="2"/>
</dbReference>
<dbReference type="Gene3D" id="3.40.50.1820">
    <property type="entry name" value="alpha/beta hydrolase"/>
    <property type="match status" value="1"/>
</dbReference>
<dbReference type="EC" id="1.-.-.-" evidence="38"/>
<dbReference type="PANTHER" id="PTHR24223">
    <property type="entry name" value="ATP-BINDING CASSETTE SUB-FAMILY C"/>
    <property type="match status" value="1"/>
</dbReference>
<reference evidence="43" key="1">
    <citation type="submission" date="2023-06" db="EMBL/GenBank/DDBJ databases">
        <title>Genomic analysis of the entomopathogenic nematode Steinernema hermaphroditum.</title>
        <authorList>
            <person name="Schwarz E.M."/>
            <person name="Heppert J.K."/>
            <person name="Baniya A."/>
            <person name="Schwartz H.T."/>
            <person name="Tan C.-H."/>
            <person name="Antoshechkin I."/>
            <person name="Sternberg P.W."/>
            <person name="Goodrich-Blair H."/>
            <person name="Dillman A.R."/>
        </authorList>
    </citation>
    <scope>NUCLEOTIDE SEQUENCE</scope>
    <source>
        <strain evidence="43">PS9179</strain>
        <tissue evidence="43">Whole animal</tissue>
    </source>
</reference>
<evidence type="ECO:0000256" key="27">
    <source>
        <dbReference type="ARBA" id="ARBA00047574"/>
    </source>
</evidence>
<keyword evidence="18 40" id="KW-1133">Transmembrane helix</keyword>
<dbReference type="PRINTS" id="PR01125">
    <property type="entry name" value="FMOXYGENASE5"/>
</dbReference>
<evidence type="ECO:0000256" key="16">
    <source>
        <dbReference type="ARBA" id="ARBA00022848"/>
    </source>
</evidence>
<dbReference type="GO" id="GO:0070008">
    <property type="term" value="F:serine-type exopeptidase activity"/>
    <property type="evidence" value="ECO:0007669"/>
    <property type="project" value="InterPro"/>
</dbReference>
<keyword evidence="44" id="KW-1185">Reference proteome</keyword>
<comment type="catalytic activity">
    <reaction evidence="26">
        <text>hexan-3-one + NADPH + O2 + H(+) = propyl propanoate + NADP(+) + H2O</text>
        <dbReference type="Rhea" id="RHEA:54848"/>
        <dbReference type="ChEBI" id="CHEBI:15377"/>
        <dbReference type="ChEBI" id="CHEBI:15378"/>
        <dbReference type="ChEBI" id="CHEBI:15379"/>
        <dbReference type="ChEBI" id="CHEBI:57783"/>
        <dbReference type="ChEBI" id="CHEBI:58349"/>
        <dbReference type="ChEBI" id="CHEBI:89828"/>
        <dbReference type="ChEBI" id="CHEBI:89891"/>
    </reaction>
    <physiologicalReaction direction="left-to-right" evidence="26">
        <dbReference type="Rhea" id="RHEA:54849"/>
    </physiologicalReaction>
</comment>
<protein>
    <recommendedName>
        <fullName evidence="38">Flavin-containing monooxygenase</fullName>
        <ecNumber evidence="38">1.-.-.-</ecNumber>
    </recommendedName>
</protein>
<dbReference type="Pfam" id="PF00743">
    <property type="entry name" value="FMO-like"/>
    <property type="match status" value="1"/>
</dbReference>
<evidence type="ECO:0000256" key="25">
    <source>
        <dbReference type="ARBA" id="ARBA00047338"/>
    </source>
</evidence>
<dbReference type="InterPro" id="IPR036640">
    <property type="entry name" value="ABC1_TM_sf"/>
</dbReference>
<comment type="cofactor">
    <cofactor evidence="1 38">
        <name>FAD</name>
        <dbReference type="ChEBI" id="CHEBI:57692"/>
    </cofactor>
</comment>
<dbReference type="FunFam" id="3.50.50.60:FF:000159">
    <property type="entry name" value="Dimethylaniline monooxygenase [N-oxide-forming]"/>
    <property type="match status" value="1"/>
</dbReference>
<dbReference type="CDD" id="cd18603">
    <property type="entry name" value="ABC_6TM_MRP1_2_3_6_D2_like"/>
    <property type="match status" value="1"/>
</dbReference>
<keyword evidence="21" id="KW-0443">Lipid metabolism</keyword>
<evidence type="ECO:0000259" key="41">
    <source>
        <dbReference type="PROSITE" id="PS50893"/>
    </source>
</evidence>
<evidence type="ECO:0000256" key="29">
    <source>
        <dbReference type="ARBA" id="ARBA00047864"/>
    </source>
</evidence>
<dbReference type="PROSITE" id="PS50893">
    <property type="entry name" value="ABC_TRANSPORTER_2"/>
    <property type="match status" value="2"/>
</dbReference>
<dbReference type="CDD" id="cd18595">
    <property type="entry name" value="ABC_6TM_MRP1_2_3_6_D1_like"/>
    <property type="match status" value="1"/>
</dbReference>
<evidence type="ECO:0000256" key="5">
    <source>
        <dbReference type="ARBA" id="ARBA00009726"/>
    </source>
</evidence>
<comment type="caution">
    <text evidence="43">The sequence shown here is derived from an EMBL/GenBank/DDBJ whole genome shotgun (WGS) entry which is preliminary data.</text>
</comment>
<feature type="transmembrane region" description="Helical" evidence="40">
    <location>
        <begin position="771"/>
        <end position="795"/>
    </location>
</feature>
<dbReference type="FunFam" id="1.20.1560.10:FF:000010">
    <property type="entry name" value="Multidrug resistance-associated ABC transporter"/>
    <property type="match status" value="1"/>
</dbReference>
<evidence type="ECO:0000256" key="21">
    <source>
        <dbReference type="ARBA" id="ARBA00023098"/>
    </source>
</evidence>
<evidence type="ECO:0000313" key="44">
    <source>
        <dbReference type="Proteomes" id="UP001175271"/>
    </source>
</evidence>
<keyword evidence="7" id="KW-0488">Methylation</keyword>
<dbReference type="PRINTS" id="PR00370">
    <property type="entry name" value="FMOXYGENASE"/>
</dbReference>
<dbReference type="GO" id="GO:0050660">
    <property type="term" value="F:flavin adenine dinucleotide binding"/>
    <property type="evidence" value="ECO:0007669"/>
    <property type="project" value="InterPro"/>
</dbReference>
<evidence type="ECO:0000256" key="37">
    <source>
        <dbReference type="ARBA" id="ARBA00049475"/>
    </source>
</evidence>
<evidence type="ECO:0000256" key="7">
    <source>
        <dbReference type="ARBA" id="ARBA00022481"/>
    </source>
</evidence>
<feature type="domain" description="ABC transmembrane type-1" evidence="42">
    <location>
        <begin position="630"/>
        <end position="913"/>
    </location>
</feature>
<dbReference type="InterPro" id="IPR008758">
    <property type="entry name" value="Peptidase_S28"/>
</dbReference>
<feature type="transmembrane region" description="Helical" evidence="40">
    <location>
        <begin position="1233"/>
        <end position="1259"/>
    </location>
</feature>
<dbReference type="InterPro" id="IPR036188">
    <property type="entry name" value="FAD/NAD-bd_sf"/>
</dbReference>
<evidence type="ECO:0000256" key="4">
    <source>
        <dbReference type="ARBA" id="ARBA00004524"/>
    </source>
</evidence>
<evidence type="ECO:0000313" key="43">
    <source>
        <dbReference type="EMBL" id="KAK0420355.1"/>
    </source>
</evidence>
<dbReference type="EMBL" id="JAUCMV010000002">
    <property type="protein sequence ID" value="KAK0420355.1"/>
    <property type="molecule type" value="Genomic_DNA"/>
</dbReference>
<feature type="compositionally biased region" description="Acidic residues" evidence="39">
    <location>
        <begin position="1184"/>
        <end position="1203"/>
    </location>
</feature>
<dbReference type="GO" id="GO:0005789">
    <property type="term" value="C:endoplasmic reticulum membrane"/>
    <property type="evidence" value="ECO:0007669"/>
    <property type="project" value="UniProtKB-SubCell"/>
</dbReference>
<evidence type="ECO:0000256" key="24">
    <source>
        <dbReference type="ARBA" id="ARBA00045957"/>
    </source>
</evidence>
<evidence type="ECO:0000256" key="18">
    <source>
        <dbReference type="ARBA" id="ARBA00022989"/>
    </source>
</evidence>
<evidence type="ECO:0000256" key="2">
    <source>
        <dbReference type="ARBA" id="ARBA00004128"/>
    </source>
</evidence>
<evidence type="ECO:0000256" key="11">
    <source>
        <dbReference type="ARBA" id="ARBA00022737"/>
    </source>
</evidence>
<keyword evidence="14 38" id="KW-0274">FAD</keyword>
<feature type="region of interest" description="Disordered" evidence="39">
    <location>
        <begin position="1180"/>
        <end position="1205"/>
    </location>
</feature>
<comment type="similarity">
    <text evidence="38">Belongs to the FMO family.</text>
</comment>
<dbReference type="CDD" id="cd03250">
    <property type="entry name" value="ABCC_MRP_domain1"/>
    <property type="match status" value="1"/>
</dbReference>
<comment type="subcellular location">
    <subcellularLocation>
        <location evidence="3">Endoplasmic reticulum membrane</location>
        <topology evidence="3">Single-pass membrane protein</topology>
    </subcellularLocation>
    <subcellularLocation>
        <location evidence="4">Microsome membrane</location>
    </subcellularLocation>
    <subcellularLocation>
        <location evidence="2">Vacuole membrane</location>
        <topology evidence="2">Multi-pass membrane protein</topology>
    </subcellularLocation>
</comment>
<feature type="domain" description="ABC transporter" evidence="41">
    <location>
        <begin position="1561"/>
        <end position="1795"/>
    </location>
</feature>
<evidence type="ECO:0000256" key="1">
    <source>
        <dbReference type="ARBA" id="ARBA00001974"/>
    </source>
</evidence>
<keyword evidence="10 40" id="KW-0812">Transmembrane</keyword>
<evidence type="ECO:0000256" key="14">
    <source>
        <dbReference type="ARBA" id="ARBA00022827"/>
    </source>
</evidence>
<dbReference type="InterPro" id="IPR002257">
    <property type="entry name" value="Flavin_mOase_5"/>
</dbReference>
<comment type="catalytic activity">
    <reaction evidence="29">
        <text>NADPH + O2 + H(+) = H2O2 + NADP(+)</text>
        <dbReference type="Rhea" id="RHEA:11260"/>
        <dbReference type="ChEBI" id="CHEBI:15378"/>
        <dbReference type="ChEBI" id="CHEBI:15379"/>
        <dbReference type="ChEBI" id="CHEBI:16240"/>
        <dbReference type="ChEBI" id="CHEBI:57783"/>
        <dbReference type="ChEBI" id="CHEBI:58349"/>
        <dbReference type="EC" id="1.6.3.1"/>
    </reaction>
    <physiologicalReaction direction="left-to-right" evidence="29">
        <dbReference type="Rhea" id="RHEA:11261"/>
    </physiologicalReaction>
</comment>
<keyword evidence="11" id="KW-0677">Repeat</keyword>
<dbReference type="InterPro" id="IPR050173">
    <property type="entry name" value="ABC_transporter_C-like"/>
</dbReference>
<gene>
    <name evidence="43" type="ORF">QR680_014630</name>
</gene>
<feature type="region of interest" description="Disordered" evidence="39">
    <location>
        <begin position="1812"/>
        <end position="1835"/>
    </location>
</feature>
<keyword evidence="17" id="KW-0521">NADP</keyword>
<feature type="domain" description="ABC transporter" evidence="41">
    <location>
        <begin position="943"/>
        <end position="1168"/>
    </location>
</feature>
<comment type="function">
    <text evidence="23">Acts as a Baeyer-Villiger monooxygenase on a broad range of substrates. Catalyzes the insertion of an oxygen atom into a carbon-carbon bond adjacent to a carbonyl, which converts ketones to esters. Active on diverse carbonyl compounds, whereas soft nucleophiles are mostly non- or poorly reactive. In contrast with other forms of FMO it is non- or poorly active on 'classical' substrates such as drugs, pesticides, and dietary components containing soft nucleophilic heteroatoms. Able to oxidize drug molecules bearing a carbonyl group on an aliphatic chain, such as nabumetone and pentoxifylline. Also, in the absence of substrates, shows slow but yet significant NADPH oxidase activity. Acts as a positive modulator of cholesterol biosynthesis as well as glucose homeostasis, promoting metabolic aging via pleiotropic effects.</text>
</comment>
<comment type="catalytic activity">
    <reaction evidence="32">
        <text>trimethylamine + NADPH + O2 = trimethylamine N-oxide + NADP(+) + H2O</text>
        <dbReference type="Rhea" id="RHEA:31979"/>
        <dbReference type="ChEBI" id="CHEBI:15377"/>
        <dbReference type="ChEBI" id="CHEBI:15379"/>
        <dbReference type="ChEBI" id="CHEBI:15724"/>
        <dbReference type="ChEBI" id="CHEBI:57783"/>
        <dbReference type="ChEBI" id="CHEBI:58349"/>
        <dbReference type="ChEBI" id="CHEBI:58389"/>
        <dbReference type="EC" id="1.14.13.148"/>
    </reaction>
    <physiologicalReaction direction="left-to-right" evidence="32">
        <dbReference type="Rhea" id="RHEA:31980"/>
    </physiologicalReaction>
</comment>
<dbReference type="InterPro" id="IPR042269">
    <property type="entry name" value="Ser_carbopepase_S28_SKS"/>
</dbReference>
<evidence type="ECO:0000256" key="3">
    <source>
        <dbReference type="ARBA" id="ARBA00004389"/>
    </source>
</evidence>
<evidence type="ECO:0000256" key="36">
    <source>
        <dbReference type="ARBA" id="ARBA00049443"/>
    </source>
</evidence>
<dbReference type="InterPro" id="IPR000960">
    <property type="entry name" value="Flavin_mOase"/>
</dbReference>
<dbReference type="InterPro" id="IPR003593">
    <property type="entry name" value="AAA+_ATPase"/>
</dbReference>
<keyword evidence="19 38" id="KW-0560">Oxidoreductase</keyword>
<dbReference type="InterPro" id="IPR020946">
    <property type="entry name" value="Flavin_mOase-like"/>
</dbReference>
<comment type="similarity">
    <text evidence="5">Belongs to the ABC transporter superfamily. ABCC family. Conjugate transporter (TC 3.A.1.208) subfamily.</text>
</comment>
<evidence type="ECO:0000256" key="12">
    <source>
        <dbReference type="ARBA" id="ARBA00022741"/>
    </source>
</evidence>
<evidence type="ECO:0000256" key="38">
    <source>
        <dbReference type="RuleBase" id="RU361177"/>
    </source>
</evidence>
<comment type="function">
    <text evidence="24">Broad spectrum monooxygenase that catalyzes the oxygenation of a wide variety of nitrogen- and sulfur-containing compounds including xenobiotics. Catalyzes the S-oxygenation of hypotaurine to produce taurine, an organic osmolyte involved in cell volume regulation as well as a variety of cytoprotective and developmental processes. In vitro, catalyzes the N-oxygenation of trimethylamine (TMA) to produce trimethylamine N-oxide (TMAO) and could therefore participate to the detoxification of this compound that is generated by the action of gut microbiota from dietary precursors such as choline, choline containing compounds, betaine or L-carnitine.</text>
</comment>
<evidence type="ECO:0000256" key="20">
    <source>
        <dbReference type="ARBA" id="ARBA00023033"/>
    </source>
</evidence>
<comment type="catalytic activity">
    <reaction evidence="30">
        <text>hexan-3-one + NADPH + O2 + H(+) = ethyl butanoate + NADP(+) + H2O</text>
        <dbReference type="Rhea" id="RHEA:54844"/>
        <dbReference type="ChEBI" id="CHEBI:15377"/>
        <dbReference type="ChEBI" id="CHEBI:15378"/>
        <dbReference type="ChEBI" id="CHEBI:15379"/>
        <dbReference type="ChEBI" id="CHEBI:57783"/>
        <dbReference type="ChEBI" id="CHEBI:58349"/>
        <dbReference type="ChEBI" id="CHEBI:88764"/>
        <dbReference type="ChEBI" id="CHEBI:89891"/>
    </reaction>
    <physiologicalReaction direction="left-to-right" evidence="30">
        <dbReference type="Rhea" id="RHEA:54845"/>
    </physiologicalReaction>
</comment>
<comment type="catalytic activity">
    <reaction evidence="31">
        <text>hypotaurine + NADPH + O2 + H(+) = taurine + NADP(+) + H2O</text>
        <dbReference type="Rhea" id="RHEA:69819"/>
        <dbReference type="ChEBI" id="CHEBI:15377"/>
        <dbReference type="ChEBI" id="CHEBI:15378"/>
        <dbReference type="ChEBI" id="CHEBI:15379"/>
        <dbReference type="ChEBI" id="CHEBI:57783"/>
        <dbReference type="ChEBI" id="CHEBI:57853"/>
        <dbReference type="ChEBI" id="CHEBI:58349"/>
        <dbReference type="ChEBI" id="CHEBI:507393"/>
        <dbReference type="EC" id="1.14.13.8"/>
    </reaction>
    <physiologicalReaction direction="left-to-right" evidence="31">
        <dbReference type="Rhea" id="RHEA:69820"/>
    </physiologicalReaction>
</comment>
<keyword evidence="13" id="KW-0256">Endoplasmic reticulum</keyword>
<dbReference type="GO" id="GO:0005774">
    <property type="term" value="C:vacuolar membrane"/>
    <property type="evidence" value="ECO:0007669"/>
    <property type="project" value="UniProtKB-SubCell"/>
</dbReference>
<evidence type="ECO:0000256" key="28">
    <source>
        <dbReference type="ARBA" id="ARBA00047855"/>
    </source>
</evidence>
<feature type="transmembrane region" description="Helical" evidence="40">
    <location>
        <begin position="663"/>
        <end position="688"/>
    </location>
</feature>
<dbReference type="Pfam" id="PF05577">
    <property type="entry name" value="Peptidase_S28"/>
    <property type="match status" value="1"/>
</dbReference>
<comment type="catalytic activity">
    <reaction evidence="28">
        <text>sulcatone + NADPH + O2 + H(+) = 4-methylpent-3-en-1-yl acetate + NADP(+) + H2O</text>
        <dbReference type="Rhea" id="RHEA:54864"/>
        <dbReference type="ChEBI" id="CHEBI:15377"/>
        <dbReference type="ChEBI" id="CHEBI:15378"/>
        <dbReference type="ChEBI" id="CHEBI:15379"/>
        <dbReference type="ChEBI" id="CHEBI:16310"/>
        <dbReference type="ChEBI" id="CHEBI:57783"/>
        <dbReference type="ChEBI" id="CHEBI:58349"/>
        <dbReference type="ChEBI" id="CHEBI:138373"/>
    </reaction>
    <physiologicalReaction direction="left-to-right" evidence="28">
        <dbReference type="Rhea" id="RHEA:54865"/>
    </physiologicalReaction>
</comment>
<keyword evidence="16" id="KW-0492">Microsome</keyword>
<evidence type="ECO:0000256" key="9">
    <source>
        <dbReference type="ARBA" id="ARBA00022630"/>
    </source>
</evidence>
<dbReference type="Gene3D" id="3.50.50.60">
    <property type="entry name" value="FAD/NAD(P)-binding domain"/>
    <property type="match status" value="3"/>
</dbReference>
<dbReference type="GO" id="GO:0140359">
    <property type="term" value="F:ABC-type transporter activity"/>
    <property type="evidence" value="ECO:0007669"/>
    <property type="project" value="InterPro"/>
</dbReference>
<evidence type="ECO:0000256" key="22">
    <source>
        <dbReference type="ARBA" id="ARBA00023136"/>
    </source>
</evidence>
<evidence type="ECO:0000256" key="31">
    <source>
        <dbReference type="ARBA" id="ARBA00048041"/>
    </source>
</evidence>
<proteinExistence type="inferred from homology"/>
<evidence type="ECO:0000256" key="17">
    <source>
        <dbReference type="ARBA" id="ARBA00022857"/>
    </source>
</evidence>
<keyword evidence="15" id="KW-0067">ATP-binding</keyword>
<comment type="catalytic activity">
    <reaction evidence="27">
        <text>heptan-2-one + NADPH + O2 + H(+) = pentyl acetate + NADP(+) + H2O</text>
        <dbReference type="Rhea" id="RHEA:54836"/>
        <dbReference type="ChEBI" id="CHEBI:5672"/>
        <dbReference type="ChEBI" id="CHEBI:15377"/>
        <dbReference type="ChEBI" id="CHEBI:15378"/>
        <dbReference type="ChEBI" id="CHEBI:15379"/>
        <dbReference type="ChEBI" id="CHEBI:57783"/>
        <dbReference type="ChEBI" id="CHEBI:58349"/>
        <dbReference type="ChEBI" id="CHEBI:87362"/>
    </reaction>
    <physiologicalReaction direction="left-to-right" evidence="27">
        <dbReference type="Rhea" id="RHEA:54837"/>
    </physiologicalReaction>
</comment>
<dbReference type="CDD" id="cd03244">
    <property type="entry name" value="ABCC_MRP_domain2"/>
    <property type="match status" value="1"/>
</dbReference>
<evidence type="ECO:0000259" key="42">
    <source>
        <dbReference type="PROSITE" id="PS50929"/>
    </source>
</evidence>
<dbReference type="InterPro" id="IPR017871">
    <property type="entry name" value="ABC_transporter-like_CS"/>
</dbReference>
<dbReference type="Gene3D" id="3.40.50.300">
    <property type="entry name" value="P-loop containing nucleotide triphosphate hydrolases"/>
    <property type="match status" value="2"/>
</dbReference>
<dbReference type="FunFam" id="1.20.1560.10:FF:000006">
    <property type="entry name" value="ATP-binding cassette, sub-family C (CFTR/MRP), member 9"/>
    <property type="match status" value="1"/>
</dbReference>
<evidence type="ECO:0000256" key="33">
    <source>
        <dbReference type="ARBA" id="ARBA00048459"/>
    </source>
</evidence>
<evidence type="ECO:0000256" key="13">
    <source>
        <dbReference type="ARBA" id="ARBA00022824"/>
    </source>
</evidence>
<dbReference type="InterPro" id="IPR011527">
    <property type="entry name" value="ABC1_TM_dom"/>
</dbReference>
<dbReference type="Pfam" id="PF00005">
    <property type="entry name" value="ABC_tran"/>
    <property type="match status" value="2"/>
</dbReference>
<keyword evidence="6" id="KW-0813">Transport</keyword>
<dbReference type="InterPro" id="IPR027417">
    <property type="entry name" value="P-loop_NTPase"/>
</dbReference>
<dbReference type="SMART" id="SM00382">
    <property type="entry name" value="AAA"/>
    <property type="match status" value="2"/>
</dbReference>
<feature type="transmembrane region" description="Helical" evidence="40">
    <location>
        <begin position="746"/>
        <end position="765"/>
    </location>
</feature>
<dbReference type="PROSITE" id="PS50929">
    <property type="entry name" value="ABC_TM1F"/>
    <property type="match status" value="2"/>
</dbReference>
<keyword evidence="20 38" id="KW-0503">Monooxygenase</keyword>
<evidence type="ECO:0000256" key="23">
    <source>
        <dbReference type="ARBA" id="ARBA00045722"/>
    </source>
</evidence>
<keyword evidence="8" id="KW-0597">Phosphoprotein</keyword>
<keyword evidence="12" id="KW-0547">Nucleotide-binding</keyword>
<dbReference type="SUPFAM" id="SSF53474">
    <property type="entry name" value="alpha/beta-Hydrolases"/>
    <property type="match status" value="1"/>
</dbReference>
<name>A0AA39I9K8_9BILA</name>
<evidence type="ECO:0000256" key="39">
    <source>
        <dbReference type="SAM" id="MobiDB-lite"/>
    </source>
</evidence>
<accession>A0AA39I9K8</accession>
<dbReference type="GO" id="GO:0004499">
    <property type="term" value="F:N,N-dimethylaniline monooxygenase activity"/>
    <property type="evidence" value="ECO:0007669"/>
    <property type="project" value="InterPro"/>
</dbReference>
<dbReference type="Gene3D" id="1.20.1560.10">
    <property type="entry name" value="ABC transporter type 1, transmembrane domain"/>
    <property type="match status" value="2"/>
</dbReference>
<dbReference type="SUPFAM" id="SSF52540">
    <property type="entry name" value="P-loop containing nucleoside triphosphate hydrolases"/>
    <property type="match status" value="2"/>
</dbReference>
<comment type="catalytic activity">
    <reaction evidence="37">
        <text>octan-3-one + NADPH + O2 + H(+) = pentyl propanoate + NADP(+) + H2O</text>
        <dbReference type="Rhea" id="RHEA:54840"/>
        <dbReference type="ChEBI" id="CHEBI:15377"/>
        <dbReference type="ChEBI" id="CHEBI:15378"/>
        <dbReference type="ChEBI" id="CHEBI:15379"/>
        <dbReference type="ChEBI" id="CHEBI:57783"/>
        <dbReference type="ChEBI" id="CHEBI:58349"/>
        <dbReference type="ChEBI" id="CHEBI:80946"/>
        <dbReference type="ChEBI" id="CHEBI:87373"/>
    </reaction>
    <physiologicalReaction direction="left-to-right" evidence="37">
        <dbReference type="Rhea" id="RHEA:54841"/>
    </physiologicalReaction>
</comment>
<feature type="transmembrane region" description="Helical" evidence="40">
    <location>
        <begin position="1382"/>
        <end position="1401"/>
    </location>
</feature>
<sequence>MERKRRVAIIGAAASGLPSTRHALLYGFEPVVFEASDDIGGLWRFKTEDTDESSVMKSTIINTSKELTAYSDLPPPAEFANFMHNEKVLEYLHMYAERWDLMKYIRFRHKVLNIRRSVSYEKSGKWTVHFRNLETDSEEEEEFDGVVIALGHHCTPNYPPKWPGQDSFKGRIIHSHSYKDHRGLEDMVCIVVGVGNSGCDAAVELSRVAKMVYLVARRGAWVYGRVFEHGVPYDIFLNSRFNAFMMSILPESTVCNYLENMVEKRFDHANFGIKPAHRILGAHPTANDELPSRIASGMVCVKPNIKEFTETDVIFEDGTVAKDVDLVVLATGYTYNFDIVEEGQLIKVDRNKSDLYQFVFPLETADHNTLAVIGYIQPLGSVMAVAEMQCRVFFDALSGRTRLPSKDKMMMSVKMKRKEMARVYVESQRHTIQVPYTPYMDELANMIGCKPNLATKFFTDPKLWYVLLFGPNVAYQYRLRGPHQWDGARDALLTLQNRVVSATRTREPPMAKKSSGFPYIKAIVVLGVGTPRQSPELKSSFLSQHLYSWFTALISKGYKTPLTVDDVYSLNYKDKSHNVAKAFLRKWNRPTRSTRPRAGFDVQSLLPGYQQKEGKSIVIPFLYAHKWETLSLVMVVLSQMMNFLVPYFLERLIDFTKDQSQPAWVGLGWASCLFITAELLSLITRAFYFRRHVLEMNISSTLISLIYTKALSLSNEARRGRTVGEIVNFMSIDVEIFKEFVENSTYVILMPIMVIVGLAMLYNMIGVAALVGVAVLILLVVPASYFTSSVSKGYVNDRMRTRDERVKMTNEFLTGIKTVKMHAWEDGVQSIVEKLRDKELSLMTKIWYLAAFLRSCYGCIHLFVTGSSFATFILIDPVNNILTPEIAFVTLALFEILYKPIFELPFIISSMYRFGISNQRLKSFLSDDELEKYIGSNVSRGNIELRNASFTWEQYERPTLRHITMTVKKGELVAVVGEVGSGKSSLVSALLGEMTKKEGTIDLSGTIAYVPQQAWIQNATLKDNITFGSNMDKRLYAKVVEACALTPDLEMLPAGDATEIGERGINISGGQKQRICVARAVYAQGDIYLLDDPLSAVDAHIGRHLFDNVISTENGILKDKTRILVTHNVHFLKRCDKVIALKHGQISEQGTYHDLMTSRGAFYQFMEEYAHKKIEKRRATSETVQEEVNVEGPDSDESDDEQREEQIQKQVDEKRGALIGEEKMQIGEVNKSVYVGYLQAASSSVSCLLFLTFVVRGIFQYKSNIWLADWSESSSNETQVRNLEVYIGLTAGSALFNCLRNLFFALAILRASALLHDSLLKNVLRLPMSFFDTTPLGRILNRFGKDIETSDDNLPIYLDETCSALYDALIALLLVIRGSFYAVPFIVVILVLNKIIINYYIRTSRQLRRLESVTRSPIFSHFQESLQGVSSIRAYRCEERFLQESNKRTDTSKSMFYFSMIVNQWLVIRLEFMGALLTLLAALVAVFFRGTPGISAGIIGLAISNSFNIGRRLTWTVRMMSGLENNIVSVERIFEYTRLPQEAAAESDNTPSDDWPQNGTIEFQKVSLRYRDGLDLVLKEISLKVTAGEKIGIVGRTGAGKSSLSLALYRIVENASGKVIIDEVDVSQIGLKELRSRLTIVPQDPVLFSGSIRMNLDPCDRMSEPQIWEALEVATIKGFVASLPRGLNYEIEEGGANLSVGQRQLICLARAVLHKTKILILDEAAAALDLETDAIIQKTIREHFKECTVLTIAHRLNTVLDYDRILVLDAGEVKEFDCPKKLLEDTKSLFYSMAKEAGVALSKSLVQSSTSVRSAHKDLHRRSPPTPKSVHSTSFPEQWLSQRIDHLDIHNNSTWKQRFWLNDQWYQPGGPVFLMIGGESPQDSSWLYDTTLEWIQLAKKFNAMTFLLEHRFYGDSQPFEGASTSEQLKFLSSRQAILDVVHFVQAMNKKHSFDEPKWILFGGSYAGALAAWTRQRHPDLVYGAVASSATLTSVVDYWQYLDIVKTVFSKTDPSCGNNLHIGFTKLQSLMKTAAGRMTVKQLMNVCSNNDLSPSTPDNIHYFWKLVLTNYMVTVQYGGLNVAEYKNMTSNVVCGMLNDKNFDVLTRMANVNKYFLDKNQEECMDIDYEDYIGFTKMFPDSGQEWFWQLCTEFGTFQATDSNHAGPFFGDNSNSSIPIGFLVKECSRLFGDQFDSDFVYKSIKETNDYFGVASHFNATRVIFPNGSHDPWRGIEILKSPNPSSPAIYIEGTTHCADIMAFEWAVIYGKKQTKPGIIAMADTNRETKREAKDFAYLPPEIIADVFDEIIGNDWIEEVEEIRLLRRLNGPWGDFRANHNVYLGTPDKFQNVSLDRSGEFVRQELGTDDVSIVHRAQYRFKKKKPAGFERFLKMSSKRHTRTLQMSDVAECLLIDGNREKLESALSGSSRTRFENRGYLCFWGQQQNFYNPYMHVEVFVVDDLCTVILHKCDELTVEAAMKEYSDMTNPEMNKGRDRTEAPVEVFFRKRQFGENPVLF</sequence>
<feature type="domain" description="ABC transmembrane type-1" evidence="42">
    <location>
        <begin position="1285"/>
        <end position="1525"/>
    </location>
</feature>
<dbReference type="GO" id="GO:0006629">
    <property type="term" value="P:lipid metabolic process"/>
    <property type="evidence" value="ECO:0007669"/>
    <property type="project" value="UniProtKB-KW"/>
</dbReference>
<dbReference type="PROSITE" id="PS00211">
    <property type="entry name" value="ABC_TRANSPORTER_1"/>
    <property type="match status" value="2"/>
</dbReference>